<dbReference type="AlphaFoldDB" id="A0A3M7BU39"/>
<comment type="caution">
    <text evidence="2">The sequence shown here is derived from an EMBL/GenBank/DDBJ whole genome shotgun (WGS) entry which is preliminary data.</text>
</comment>
<accession>A0A3M7BU39</accession>
<evidence type="ECO:0000256" key="1">
    <source>
        <dbReference type="SAM" id="MobiDB-lite"/>
    </source>
</evidence>
<dbReference type="VEuPathDB" id="FungiDB:BTJ68_15512"/>
<sequence length="250" mass="26675">MPPKAVTKFLLTEKTHVSLKKGMCCDAAHQTNWSGRHTCTAQKGILVFEDASFAIVHATNPVAIPFLTLQPIEASREILQHHLASANARVGGGTQVESQQTREGGKESGEEKEKEKETGVAGHLASTSKMLLSKLRGEEDQHHSTPQQHAPKQRCGEGIVGRSFPLTRPLTTPSRAAYSAQSADSEPEIIPLSGGMADTLCKDGVIPGRESELGVGEGWVVLEKGDEIGDEAEGEGDDGEEEGYVDLAGK</sequence>
<gene>
    <name evidence="2" type="ORF">D0865_11397</name>
</gene>
<dbReference type="Proteomes" id="UP000270230">
    <property type="component" value="Unassembled WGS sequence"/>
</dbReference>
<feature type="region of interest" description="Disordered" evidence="1">
    <location>
        <begin position="135"/>
        <end position="154"/>
    </location>
</feature>
<dbReference type="OrthoDB" id="3908623at2759"/>
<feature type="compositionally biased region" description="Acidic residues" evidence="1">
    <location>
        <begin position="228"/>
        <end position="244"/>
    </location>
</feature>
<dbReference type="EMBL" id="QWIN01001215">
    <property type="protein sequence ID" value="RMY43229.1"/>
    <property type="molecule type" value="Genomic_DNA"/>
</dbReference>
<feature type="region of interest" description="Disordered" evidence="1">
    <location>
        <begin position="89"/>
        <end position="125"/>
    </location>
</feature>
<evidence type="ECO:0000313" key="2">
    <source>
        <dbReference type="EMBL" id="RMY43229.1"/>
    </source>
</evidence>
<organism evidence="2 3">
    <name type="scientific">Hortaea werneckii</name>
    <name type="common">Black yeast</name>
    <name type="synonym">Cladosporium werneckii</name>
    <dbReference type="NCBI Taxonomy" id="91943"/>
    <lineage>
        <taxon>Eukaryota</taxon>
        <taxon>Fungi</taxon>
        <taxon>Dikarya</taxon>
        <taxon>Ascomycota</taxon>
        <taxon>Pezizomycotina</taxon>
        <taxon>Dothideomycetes</taxon>
        <taxon>Dothideomycetidae</taxon>
        <taxon>Mycosphaerellales</taxon>
        <taxon>Teratosphaeriaceae</taxon>
        <taxon>Hortaea</taxon>
    </lineage>
</organism>
<evidence type="ECO:0000313" key="3">
    <source>
        <dbReference type="Proteomes" id="UP000270230"/>
    </source>
</evidence>
<proteinExistence type="predicted"/>
<reference evidence="2 3" key="1">
    <citation type="journal article" date="2018" name="BMC Genomics">
        <title>Genomic evidence for intraspecific hybridization in a clonal and extremely halotolerant yeast.</title>
        <authorList>
            <person name="Gostincar C."/>
            <person name="Stajich J.E."/>
            <person name="Zupancic J."/>
            <person name="Zalar P."/>
            <person name="Gunde-Cimerman N."/>
        </authorList>
    </citation>
    <scope>NUCLEOTIDE SEQUENCE [LARGE SCALE GENOMIC DNA]</scope>
    <source>
        <strain evidence="2 3">EXF-151</strain>
    </source>
</reference>
<name>A0A3M7BU39_HORWE</name>
<protein>
    <submittedName>
        <fullName evidence="2">Uncharacterized protein</fullName>
    </submittedName>
</protein>
<feature type="region of interest" description="Disordered" evidence="1">
    <location>
        <begin position="225"/>
        <end position="250"/>
    </location>
</feature>
<feature type="compositionally biased region" description="Basic and acidic residues" evidence="1">
    <location>
        <begin position="103"/>
        <end position="118"/>
    </location>
</feature>